<evidence type="ECO:0000259" key="4">
    <source>
        <dbReference type="PROSITE" id="PS51206"/>
    </source>
</evidence>
<dbReference type="Pfam" id="PF19263">
    <property type="entry name" value="DUF5906"/>
    <property type="match status" value="1"/>
</dbReference>
<evidence type="ECO:0000313" key="6">
    <source>
        <dbReference type="Proteomes" id="UP000028667"/>
    </source>
</evidence>
<name>A0A076FH90_9VIRU</name>
<evidence type="ECO:0000313" key="5">
    <source>
        <dbReference type="EMBL" id="AII17132.1"/>
    </source>
</evidence>
<dbReference type="EMBL" id="KJ645900">
    <property type="protein sequence ID" value="AII17132.1"/>
    <property type="molecule type" value="Genomic_DNA"/>
</dbReference>
<dbReference type="InterPro" id="IPR045455">
    <property type="entry name" value="NrS-1_pol-like_helicase"/>
</dbReference>
<evidence type="ECO:0000256" key="1">
    <source>
        <dbReference type="ARBA" id="ARBA00022741"/>
    </source>
</evidence>
<dbReference type="NCBIfam" id="TIGR01613">
    <property type="entry name" value="primase_Cterm"/>
    <property type="match status" value="1"/>
</dbReference>
<protein>
    <submittedName>
        <fullName evidence="5">Putative D5-ATPase-helicase</fullName>
    </submittedName>
</protein>
<dbReference type="InterPro" id="IPR051620">
    <property type="entry name" value="ORF904-like_C"/>
</dbReference>
<dbReference type="InterPro" id="IPR006500">
    <property type="entry name" value="Helicase_put_C_phage/plasmid"/>
</dbReference>
<dbReference type="KEGG" id="vg:20041438"/>
<evidence type="ECO:0000256" key="3">
    <source>
        <dbReference type="ARBA" id="ARBA00022840"/>
    </source>
</evidence>
<gene>
    <name evidence="5" type="ORF">AaV_323</name>
</gene>
<dbReference type="PANTHER" id="PTHR35372:SF2">
    <property type="entry name" value="SF3 HELICASE DOMAIN-CONTAINING PROTEIN"/>
    <property type="match status" value="1"/>
</dbReference>
<dbReference type="PANTHER" id="PTHR35372">
    <property type="entry name" value="ATP BINDING PROTEIN-RELATED"/>
    <property type="match status" value="1"/>
</dbReference>
<dbReference type="GO" id="GO:0005524">
    <property type="term" value="F:ATP binding"/>
    <property type="evidence" value="ECO:0007669"/>
    <property type="project" value="UniProtKB-KW"/>
</dbReference>
<dbReference type="Pfam" id="PF23162">
    <property type="entry name" value="AEP_C962R"/>
    <property type="match status" value="1"/>
</dbReference>
<dbReference type="Gene3D" id="3.40.50.300">
    <property type="entry name" value="P-loop containing nucleotide triphosphate hydrolases"/>
    <property type="match status" value="1"/>
</dbReference>
<proteinExistence type="predicted"/>
<dbReference type="RefSeq" id="YP_009052397.1">
    <property type="nucleotide sequence ID" value="NC_024697.1"/>
</dbReference>
<reference evidence="5 6" key="1">
    <citation type="journal article" date="2014" name="Virology">
        <title>Genome of brown tide virus (AaV), the little giant of the Megaviridae, elucidates NCLDV genome expansion and host-virus coevolution.</title>
        <authorList>
            <person name="Moniruzzaman M."/>
            <person name="LeCleir G.R."/>
            <person name="Brown C.M."/>
            <person name="Gobler C.J."/>
            <person name="Bidle K.D."/>
            <person name="Wilson W.H."/>
            <person name="Wilhelm S.W."/>
        </authorList>
    </citation>
    <scope>NUCLEOTIDE SEQUENCE [LARGE SCALE GENOMIC DNA]</scope>
    <source>
        <strain evidence="5">BtV-01</strain>
    </source>
</reference>
<dbReference type="OrthoDB" id="987at10239"/>
<dbReference type="Pfam" id="PF08706">
    <property type="entry name" value="D5_N"/>
    <property type="match status" value="1"/>
</dbReference>
<dbReference type="GO" id="GO:0004386">
    <property type="term" value="F:helicase activity"/>
    <property type="evidence" value="ECO:0007669"/>
    <property type="project" value="UniProtKB-KW"/>
</dbReference>
<dbReference type="InterPro" id="IPR056443">
    <property type="entry name" value="AEP_C962R"/>
</dbReference>
<evidence type="ECO:0000256" key="2">
    <source>
        <dbReference type="ARBA" id="ARBA00022801"/>
    </source>
</evidence>
<dbReference type="InterPro" id="IPR014819">
    <property type="entry name" value="PriCT_2"/>
</dbReference>
<dbReference type="GO" id="GO:0016817">
    <property type="term" value="F:hydrolase activity, acting on acid anhydrides"/>
    <property type="evidence" value="ECO:0007669"/>
    <property type="project" value="InterPro"/>
</dbReference>
<keyword evidence="6" id="KW-1185">Reference proteome</keyword>
<keyword evidence="1" id="KW-0547">Nucleotide-binding</keyword>
<dbReference type="Proteomes" id="UP000028667">
    <property type="component" value="Segment"/>
</dbReference>
<dbReference type="SUPFAM" id="SSF52540">
    <property type="entry name" value="P-loop containing nucleoside triphosphate hydrolases"/>
    <property type="match status" value="1"/>
</dbReference>
<keyword evidence="5" id="KW-0347">Helicase</keyword>
<dbReference type="PROSITE" id="PS51206">
    <property type="entry name" value="SF3_HELICASE_1"/>
    <property type="match status" value="1"/>
</dbReference>
<dbReference type="InterPro" id="IPR014015">
    <property type="entry name" value="Helicase_SF3_DNA-vir"/>
</dbReference>
<organism evidence="5 6">
    <name type="scientific">Aureococcus anophagefferens virus</name>
    <dbReference type="NCBI Taxonomy" id="1474867"/>
    <lineage>
        <taxon>Viruses</taxon>
        <taxon>Varidnaviria</taxon>
        <taxon>Bamfordvirae</taxon>
        <taxon>Nucleocytoviricota</taxon>
        <taxon>Megaviricetes</taxon>
        <taxon>Imitervirales</taxon>
        <taxon>Schizomimiviridae</taxon>
        <taxon>Kratosvirus</taxon>
        <taxon>Kratosvirus quantuckense</taxon>
    </lineage>
</organism>
<accession>A0A076FH90</accession>
<feature type="domain" description="SF3 helicase" evidence="4">
    <location>
        <begin position="603"/>
        <end position="764"/>
    </location>
</feature>
<sequence>MSNSNFQKFLNKFRVEKGQLCNYTGMQINRGSFFIPESNKNEFFSSYYENVVKNGEKSDLIERHAELSCILYDLDMKIALESNERGYSTEIIQKFITNCTKIMKKYFELDVGSFQCFVLEKEAATKKKDCQKDGVHLMFPYIVTEPAVQHLIREEILIESKHLFENCLNSIEDIVDKSIIDKNGWMMYGSSKIDGLPYKLTGVWAYDKLEDVGVDSPSKLEHSPYYTPSLDLVNLLSIRRFTFADVSDFREEMTEYLVYWIDDFNTINEKEHNIHTRKYHGKLNKDVNLKTVQSLVSILSIERAKNYEQWIELGFCLKNIHLDLLQTWIDFSIRNEEYRETANQDCTSRWYKFNENNGLGLGTLHMWAKADNPTAYREIIESDLEFFIIRTVNSAVNKDKDEKDKSLNMVDVIYNVILCLKQKCFNQFVCYNFEKKLWYEFDNKWTEGDADVGLRKMIRENLYTDFVNVSSKYRKLSERFEEKHPNKTKYENISNEIFKVSQKLLDASFRRKLMEEASEQFYWNSDRSRHLCSKNFEEILDQNEKLIGLKNGIYDLKSCNFRESRSEDYVSINTNIEYADYFFNDDIILEIMDFLEKVLPSKEIRDYVMQIFAMALDGEVYNEHFIIFTGSGSNGKSKIIELFEMAFGEYCAKLSVAALTQKRNSSSSATPEIARLRGKRFVVMQEPGEQETLNIGLMKELTGGDKIVARALNKNPIEFKPQFKMILTCNELPKIPSDDSGTWRRIRVVDFTSKFSLNPDPNNENEFLADLKLGEKFEKWKKPFFWLLTQYYKNFKDNGYFEPEAVKIATNDYQNDQNVLASFVSECLVIDKERFANVKEIYIIYKEYMHSIDEKSNKKLLDKYLTSKFGKSIRKNDGKYYKGIALIDDDNQINPEDEIL</sequence>
<dbReference type="GeneID" id="20041438"/>
<dbReference type="Pfam" id="PF08707">
    <property type="entry name" value="PriCT_2"/>
    <property type="match status" value="1"/>
</dbReference>
<dbReference type="InterPro" id="IPR014818">
    <property type="entry name" value="Phage/plasmid_primase_P4_C"/>
</dbReference>
<dbReference type="InterPro" id="IPR027417">
    <property type="entry name" value="P-loop_NTPase"/>
</dbReference>
<keyword evidence="2" id="KW-0378">Hydrolase</keyword>
<keyword evidence="3" id="KW-0067">ATP-binding</keyword>